<keyword evidence="3" id="KW-1185">Reference proteome</keyword>
<comment type="caution">
    <text evidence="2">The sequence shown here is derived from an EMBL/GenBank/DDBJ whole genome shotgun (WGS) entry which is preliminary data.</text>
</comment>
<reference evidence="2 3" key="1">
    <citation type="submission" date="2024-07" db="EMBL/GenBank/DDBJ databases">
        <title>Section-level genome sequencing and comparative genomics of Aspergillus sections Usti and Cavernicolus.</title>
        <authorList>
            <consortium name="Lawrence Berkeley National Laboratory"/>
            <person name="Nybo J.L."/>
            <person name="Vesth T.C."/>
            <person name="Theobald S."/>
            <person name="Frisvad J.C."/>
            <person name="Larsen T.O."/>
            <person name="Kjaerboelling I."/>
            <person name="Rothschild-Mancinelli K."/>
            <person name="Lyhne E.K."/>
            <person name="Kogle M.E."/>
            <person name="Barry K."/>
            <person name="Clum A."/>
            <person name="Na H."/>
            <person name="Ledsgaard L."/>
            <person name="Lin J."/>
            <person name="Lipzen A."/>
            <person name="Kuo A."/>
            <person name="Riley R."/>
            <person name="Mondo S."/>
            <person name="Labutti K."/>
            <person name="Haridas S."/>
            <person name="Pangalinan J."/>
            <person name="Salamov A.A."/>
            <person name="Simmons B.A."/>
            <person name="Magnuson J.K."/>
            <person name="Chen J."/>
            <person name="Drula E."/>
            <person name="Henrissat B."/>
            <person name="Wiebenga A."/>
            <person name="Lubbers R.J."/>
            <person name="Gomes A.C."/>
            <person name="Makela M.R."/>
            <person name="Stajich J."/>
            <person name="Grigoriev I.V."/>
            <person name="Mortensen U.H."/>
            <person name="De Vries R.P."/>
            <person name="Baker S.E."/>
            <person name="Andersen M.R."/>
        </authorList>
    </citation>
    <scope>NUCLEOTIDE SEQUENCE [LARGE SCALE GENOMIC DNA]</scope>
    <source>
        <strain evidence="2 3">CBS 123904</strain>
    </source>
</reference>
<feature type="region of interest" description="Disordered" evidence="1">
    <location>
        <begin position="82"/>
        <end position="109"/>
    </location>
</feature>
<evidence type="ECO:0000313" key="3">
    <source>
        <dbReference type="Proteomes" id="UP001610446"/>
    </source>
</evidence>
<sequence>MSQPQIPIEYSTSGSSKWSNERRVNRAASQRFRSRKRELETLQHEFIELQNKFKHLQEELEEERKTSEFLRKERDHYCEERNHYRSQAPLSAQLDRPRSPKYSLDRILL</sequence>
<evidence type="ECO:0000313" key="2">
    <source>
        <dbReference type="EMBL" id="KAL2823429.1"/>
    </source>
</evidence>
<proteinExistence type="predicted"/>
<accession>A0ABR4I6Q6</accession>
<dbReference type="Proteomes" id="UP001610446">
    <property type="component" value="Unassembled WGS sequence"/>
</dbReference>
<evidence type="ECO:0008006" key="4">
    <source>
        <dbReference type="Google" id="ProtNLM"/>
    </source>
</evidence>
<organism evidence="2 3">
    <name type="scientific">Aspergillus pseudoustus</name>
    <dbReference type="NCBI Taxonomy" id="1810923"/>
    <lineage>
        <taxon>Eukaryota</taxon>
        <taxon>Fungi</taxon>
        <taxon>Dikarya</taxon>
        <taxon>Ascomycota</taxon>
        <taxon>Pezizomycotina</taxon>
        <taxon>Eurotiomycetes</taxon>
        <taxon>Eurotiomycetidae</taxon>
        <taxon>Eurotiales</taxon>
        <taxon>Aspergillaceae</taxon>
        <taxon>Aspergillus</taxon>
        <taxon>Aspergillus subgen. Nidulantes</taxon>
    </lineage>
</organism>
<feature type="region of interest" description="Disordered" evidence="1">
    <location>
        <begin position="1"/>
        <end position="33"/>
    </location>
</feature>
<dbReference type="EMBL" id="JBFXLU010000652">
    <property type="protein sequence ID" value="KAL2823429.1"/>
    <property type="molecule type" value="Genomic_DNA"/>
</dbReference>
<name>A0ABR4I6Q6_9EURO</name>
<protein>
    <recommendedName>
        <fullName evidence="4">BZIP domain-containing protein</fullName>
    </recommendedName>
</protein>
<feature type="compositionally biased region" description="Polar residues" evidence="1">
    <location>
        <begin position="1"/>
        <end position="18"/>
    </location>
</feature>
<gene>
    <name evidence="2" type="ORF">BJY01DRAFT_256611</name>
</gene>
<evidence type="ECO:0000256" key="1">
    <source>
        <dbReference type="SAM" id="MobiDB-lite"/>
    </source>
</evidence>